<accession>A0ABD2MRV7</accession>
<name>A0ABD2MRV7_9CUCU</name>
<gene>
    <name evidence="6" type="ORF">HHI36_008202</name>
</gene>
<comment type="similarity">
    <text evidence="1">Belongs to the WD repeat mio family.</text>
</comment>
<dbReference type="EMBL" id="JABFTP020000021">
    <property type="protein sequence ID" value="KAL3269121.1"/>
    <property type="molecule type" value="Genomic_DNA"/>
</dbReference>
<evidence type="ECO:0000256" key="2">
    <source>
        <dbReference type="ARBA" id="ARBA00022574"/>
    </source>
</evidence>
<dbReference type="Proteomes" id="UP001516400">
    <property type="component" value="Unassembled WGS sequence"/>
</dbReference>
<dbReference type="InterPro" id="IPR015943">
    <property type="entry name" value="WD40/YVTN_repeat-like_dom_sf"/>
</dbReference>
<evidence type="ECO:0000256" key="3">
    <source>
        <dbReference type="ARBA" id="ARBA00022737"/>
    </source>
</evidence>
<proteinExistence type="inferred from homology"/>
<dbReference type="Pfam" id="PF17034">
    <property type="entry name" value="zinc_ribbon_16"/>
    <property type="match status" value="1"/>
</dbReference>
<dbReference type="SMART" id="SM00320">
    <property type="entry name" value="WD40"/>
    <property type="match status" value="5"/>
</dbReference>
<evidence type="ECO:0000259" key="5">
    <source>
        <dbReference type="Pfam" id="PF21719"/>
    </source>
</evidence>
<protein>
    <recommendedName>
        <fullName evidence="8">WD repeat protein mio zinc-ribbon like domain-containing protein</fullName>
    </recommendedName>
</protein>
<feature type="domain" description="GATOR2 complex protein MIO zinc-ribbon like" evidence="4">
    <location>
        <begin position="732"/>
        <end position="789"/>
    </location>
</feature>
<dbReference type="PANTHER" id="PTHR16453:SF9">
    <property type="entry name" value="GATOR COMPLEX PROTEIN MIOS"/>
    <property type="match status" value="1"/>
</dbReference>
<evidence type="ECO:0000313" key="7">
    <source>
        <dbReference type="Proteomes" id="UP001516400"/>
    </source>
</evidence>
<dbReference type="InterPro" id="IPR036322">
    <property type="entry name" value="WD40_repeat_dom_sf"/>
</dbReference>
<dbReference type="InterPro" id="IPR049092">
    <property type="entry name" value="MIOS_a-sol"/>
</dbReference>
<evidence type="ECO:0000256" key="1">
    <source>
        <dbReference type="ARBA" id="ARBA00009713"/>
    </source>
</evidence>
<comment type="caution">
    <text evidence="6">The sequence shown here is derived from an EMBL/GenBank/DDBJ whole genome shotgun (WGS) entry which is preliminary data.</text>
</comment>
<organism evidence="6 7">
    <name type="scientific">Cryptolaemus montrouzieri</name>
    <dbReference type="NCBI Taxonomy" id="559131"/>
    <lineage>
        <taxon>Eukaryota</taxon>
        <taxon>Metazoa</taxon>
        <taxon>Ecdysozoa</taxon>
        <taxon>Arthropoda</taxon>
        <taxon>Hexapoda</taxon>
        <taxon>Insecta</taxon>
        <taxon>Pterygota</taxon>
        <taxon>Neoptera</taxon>
        <taxon>Endopterygota</taxon>
        <taxon>Coleoptera</taxon>
        <taxon>Polyphaga</taxon>
        <taxon>Cucujiformia</taxon>
        <taxon>Coccinelloidea</taxon>
        <taxon>Coccinellidae</taxon>
        <taxon>Scymninae</taxon>
        <taxon>Scymnini</taxon>
        <taxon>Cryptolaemus</taxon>
    </lineage>
</organism>
<evidence type="ECO:0000313" key="6">
    <source>
        <dbReference type="EMBL" id="KAL3269121.1"/>
    </source>
</evidence>
<sequence>MSTKLEVIWTPQPNKFITWGTDICLYELQQLRNNSNPNIKLSSTYGANLLATNTNHHYVKCLDIHPKVDSDLLMAIGNIYGKVTLSTFGPSSIFDAQGLPGKDFVPRHSRPCNTVLWNPIDNNVLAVGLEKYRSDFGVLLWDIMKFPTSTENNSGRLSMNTVQLAVELAKPTAEFGISESAHSLDWFRSSSKQMAVGMNNKNIKLLDFRDPNKVVISNLTKAVYGVCVDPHNEKHLASYSDNQSFIWDIRNFEKPILTLSHAKPLLKIEWCPTKYNLLGALQKDSSCITLYDIQHTLVGNEEIEPSVLERNVLPGSPHNITSFSWHASDENRFLTIALSGSIIDYTVFDRITLNWGATSHVVWTYGCKTMKYIQDNTLNDISYKIKKRAKLEYGLKDEFWKNSEIIEDEMLSNVWNWLYLSGKLVDKGVFGDKDIVRGAYCKHPGVQSILKIDPNSNKSEVVNMNWADLGNTNCTGTIRVYRHDDRQKAMRLCSWHFDSYTNALLEFLQQLEKDQSCTRAAAIAVFNLKIKLAIEILGRAPDHAHNGPTLQIVAMALAGFCDDKNSTWKHYCSALRTKLSDPYLKALFAFLTADNYNYDNVLNENGIAVDDRVAFACMFLPDNKLHSYLKKLSETLTEEGNLDGLLLTGTNADGIKLLQKYLDATGDIQSTALIGVQAFSEDINSDAVKGWVESYRNLLDTWQLWNERAKFDIMLSAYRPNEKQPQQVFVSCNFCGKSISACMQGLSRTRGQFTRMGSAANNNLKMSSCPNCRKPLPRCAICLMHMGTKLVL</sequence>
<dbReference type="AlphaFoldDB" id="A0ABD2MRV7"/>
<dbReference type="Pfam" id="PF21720">
    <property type="entry name" value="MIOS_WD40"/>
    <property type="match status" value="1"/>
</dbReference>
<feature type="domain" description="MIOS-like alpha-solenoid" evidence="5">
    <location>
        <begin position="385"/>
        <end position="619"/>
    </location>
</feature>
<reference evidence="6 7" key="1">
    <citation type="journal article" date="2021" name="BMC Biol.">
        <title>Horizontally acquired antibacterial genes associated with adaptive radiation of ladybird beetles.</title>
        <authorList>
            <person name="Li H.S."/>
            <person name="Tang X.F."/>
            <person name="Huang Y.H."/>
            <person name="Xu Z.Y."/>
            <person name="Chen M.L."/>
            <person name="Du X.Y."/>
            <person name="Qiu B.Y."/>
            <person name="Chen P.T."/>
            <person name="Zhang W."/>
            <person name="Slipinski A."/>
            <person name="Escalona H.E."/>
            <person name="Waterhouse R.M."/>
            <person name="Zwick A."/>
            <person name="Pang H."/>
        </authorList>
    </citation>
    <scope>NUCLEOTIDE SEQUENCE [LARGE SCALE GENOMIC DNA]</scope>
    <source>
        <strain evidence="6">SYSU2018</strain>
    </source>
</reference>
<dbReference type="InterPro" id="IPR037593">
    <property type="entry name" value="MIOS/Sea4"/>
</dbReference>
<dbReference type="SUPFAM" id="SSF50978">
    <property type="entry name" value="WD40 repeat-like"/>
    <property type="match status" value="1"/>
</dbReference>
<keyword evidence="7" id="KW-1185">Reference proteome</keyword>
<evidence type="ECO:0000259" key="4">
    <source>
        <dbReference type="Pfam" id="PF17034"/>
    </source>
</evidence>
<keyword evidence="2" id="KW-0853">WD repeat</keyword>
<dbReference type="PANTHER" id="PTHR16453">
    <property type="entry name" value="WD40 DOMAIN-CONTAINING PROTEIN MIO FAMILY MEMBER"/>
    <property type="match status" value="1"/>
</dbReference>
<dbReference type="Pfam" id="PF21719">
    <property type="entry name" value="MIOS_a-sol"/>
    <property type="match status" value="1"/>
</dbReference>
<dbReference type="Gene3D" id="2.130.10.10">
    <property type="entry name" value="YVTN repeat-like/Quinoprotein amine dehydrogenase"/>
    <property type="match status" value="1"/>
</dbReference>
<evidence type="ECO:0008006" key="8">
    <source>
        <dbReference type="Google" id="ProtNLM"/>
    </source>
</evidence>
<keyword evidence="3" id="KW-0677">Repeat</keyword>
<dbReference type="InterPro" id="IPR031488">
    <property type="entry name" value="Zn_ribbon_mio"/>
</dbReference>
<dbReference type="InterPro" id="IPR001680">
    <property type="entry name" value="WD40_rpt"/>
</dbReference>